<reference evidence="3" key="1">
    <citation type="submission" date="2017-01" db="EMBL/GenBank/DDBJ databases">
        <title>Comparative genomics of anhydrobiosis in the tardigrade Hypsibius dujardini.</title>
        <authorList>
            <person name="Yoshida Y."/>
            <person name="Koutsovoulos G."/>
            <person name="Laetsch D."/>
            <person name="Stevens L."/>
            <person name="Kumar S."/>
            <person name="Horikawa D."/>
            <person name="Ishino K."/>
            <person name="Komine S."/>
            <person name="Tomita M."/>
            <person name="Blaxter M."/>
            <person name="Arakawa K."/>
        </authorList>
    </citation>
    <scope>NUCLEOTIDE SEQUENCE [LARGE SCALE GENOMIC DNA]</scope>
    <source>
        <strain evidence="3">Z151</strain>
    </source>
</reference>
<accession>A0A1W0X687</accession>
<name>A0A1W0X687_HYPEX</name>
<proteinExistence type="predicted"/>
<gene>
    <name evidence="2" type="ORF">BV898_03122</name>
</gene>
<comment type="caution">
    <text evidence="2">The sequence shown here is derived from an EMBL/GenBank/DDBJ whole genome shotgun (WGS) entry which is preliminary data.</text>
</comment>
<dbReference type="Proteomes" id="UP000192578">
    <property type="component" value="Unassembled WGS sequence"/>
</dbReference>
<sequence>MFHLVHPQIEQKDASCAVEEEIVNVGPGTVLRDDDGPLSLRASPDVATDDLDNDDNEIEWHGRRIICVSEALQRFMKQEGREDLLPHRTVFDDGREDVIADRLDDEVYGQQCDDEDNRDLSNDVLELVAHDNDTGSMLA</sequence>
<dbReference type="EMBL" id="MTYJ01000014">
    <property type="protein sequence ID" value="OQV23076.1"/>
    <property type="molecule type" value="Genomic_DNA"/>
</dbReference>
<feature type="region of interest" description="Disordered" evidence="1">
    <location>
        <begin position="28"/>
        <end position="54"/>
    </location>
</feature>
<dbReference type="AlphaFoldDB" id="A0A1W0X687"/>
<keyword evidence="3" id="KW-1185">Reference proteome</keyword>
<organism evidence="2 3">
    <name type="scientific">Hypsibius exemplaris</name>
    <name type="common">Freshwater tardigrade</name>
    <dbReference type="NCBI Taxonomy" id="2072580"/>
    <lineage>
        <taxon>Eukaryota</taxon>
        <taxon>Metazoa</taxon>
        <taxon>Ecdysozoa</taxon>
        <taxon>Tardigrada</taxon>
        <taxon>Eutardigrada</taxon>
        <taxon>Parachela</taxon>
        <taxon>Hypsibioidea</taxon>
        <taxon>Hypsibiidae</taxon>
        <taxon>Hypsibius</taxon>
    </lineage>
</organism>
<evidence type="ECO:0000256" key="1">
    <source>
        <dbReference type="SAM" id="MobiDB-lite"/>
    </source>
</evidence>
<protein>
    <submittedName>
        <fullName evidence="2">Uncharacterized protein</fullName>
    </submittedName>
</protein>
<evidence type="ECO:0000313" key="2">
    <source>
        <dbReference type="EMBL" id="OQV23076.1"/>
    </source>
</evidence>
<evidence type="ECO:0000313" key="3">
    <source>
        <dbReference type="Proteomes" id="UP000192578"/>
    </source>
</evidence>